<keyword evidence="1" id="KW-0175">Coiled coil</keyword>
<evidence type="ECO:0000256" key="3">
    <source>
        <dbReference type="SAM" id="Phobius"/>
    </source>
</evidence>
<feature type="transmembrane region" description="Helical" evidence="3">
    <location>
        <begin position="518"/>
        <end position="537"/>
    </location>
</feature>
<organism evidence="4 5">
    <name type="scientific">Cymbomonas tetramitiformis</name>
    <dbReference type="NCBI Taxonomy" id="36881"/>
    <lineage>
        <taxon>Eukaryota</taxon>
        <taxon>Viridiplantae</taxon>
        <taxon>Chlorophyta</taxon>
        <taxon>Pyramimonadophyceae</taxon>
        <taxon>Pyramimonadales</taxon>
        <taxon>Pyramimonadaceae</taxon>
        <taxon>Cymbomonas</taxon>
    </lineage>
</organism>
<evidence type="ECO:0000256" key="2">
    <source>
        <dbReference type="SAM" id="MobiDB-lite"/>
    </source>
</evidence>
<dbReference type="EMBL" id="LGRX02035513">
    <property type="protein sequence ID" value="KAK3234307.1"/>
    <property type="molecule type" value="Genomic_DNA"/>
</dbReference>
<feature type="transmembrane region" description="Helical" evidence="3">
    <location>
        <begin position="270"/>
        <end position="289"/>
    </location>
</feature>
<keyword evidence="3" id="KW-1133">Transmembrane helix</keyword>
<feature type="transmembrane region" description="Helical" evidence="3">
    <location>
        <begin position="491"/>
        <end position="512"/>
    </location>
</feature>
<gene>
    <name evidence="4" type="ORF">CYMTET_55431</name>
</gene>
<feature type="transmembrane region" description="Helical" evidence="3">
    <location>
        <begin position="241"/>
        <end position="258"/>
    </location>
</feature>
<comment type="caution">
    <text evidence="4">The sequence shown here is derived from an EMBL/GenBank/DDBJ whole genome shotgun (WGS) entry which is preliminary data.</text>
</comment>
<dbReference type="PANTHER" id="PTHR36840">
    <property type="entry name" value="BLL5714 PROTEIN"/>
    <property type="match status" value="1"/>
</dbReference>
<evidence type="ECO:0000256" key="1">
    <source>
        <dbReference type="SAM" id="Coils"/>
    </source>
</evidence>
<feature type="region of interest" description="Disordered" evidence="2">
    <location>
        <begin position="377"/>
        <end position="415"/>
    </location>
</feature>
<keyword evidence="5" id="KW-1185">Reference proteome</keyword>
<feature type="transmembrane region" description="Helical" evidence="3">
    <location>
        <begin position="301"/>
        <end position="322"/>
    </location>
</feature>
<feature type="transmembrane region" description="Helical" evidence="3">
    <location>
        <begin position="138"/>
        <end position="156"/>
    </location>
</feature>
<feature type="transmembrane region" description="Helical" evidence="3">
    <location>
        <begin position="104"/>
        <end position="126"/>
    </location>
</feature>
<feature type="transmembrane region" description="Helical" evidence="3">
    <location>
        <begin position="558"/>
        <end position="576"/>
    </location>
</feature>
<dbReference type="Pfam" id="PF06772">
    <property type="entry name" value="LtrA"/>
    <property type="match status" value="1"/>
</dbReference>
<feature type="transmembrane region" description="Helical" evidence="3">
    <location>
        <begin position="204"/>
        <end position="221"/>
    </location>
</feature>
<keyword evidence="3" id="KW-0812">Transmembrane</keyword>
<feature type="transmembrane region" description="Helical" evidence="3">
    <location>
        <begin position="49"/>
        <end position="67"/>
    </location>
</feature>
<reference evidence="4 5" key="1">
    <citation type="journal article" date="2015" name="Genome Biol. Evol.">
        <title>Comparative Genomics of a Bacterivorous Green Alga Reveals Evolutionary Causalities and Consequences of Phago-Mixotrophic Mode of Nutrition.</title>
        <authorList>
            <person name="Burns J.A."/>
            <person name="Paasch A."/>
            <person name="Narechania A."/>
            <person name="Kim E."/>
        </authorList>
    </citation>
    <scope>NUCLEOTIDE SEQUENCE [LARGE SCALE GENOMIC DNA]</scope>
    <source>
        <strain evidence="4 5">PLY_AMNH</strain>
    </source>
</reference>
<proteinExistence type="predicted"/>
<name>A0AAE0ENK8_9CHLO</name>
<dbReference type="AlphaFoldDB" id="A0AAE0ENK8"/>
<keyword evidence="3" id="KW-0472">Membrane</keyword>
<evidence type="ECO:0000313" key="5">
    <source>
        <dbReference type="Proteomes" id="UP001190700"/>
    </source>
</evidence>
<protein>
    <submittedName>
        <fullName evidence="4">Uncharacterized protein</fullName>
    </submittedName>
</protein>
<dbReference type="PANTHER" id="PTHR36840:SF1">
    <property type="entry name" value="BLL5714 PROTEIN"/>
    <property type="match status" value="1"/>
</dbReference>
<sequence>MKPPATVEQNFLATKKQMSPLKKWISNFHAHRGVLKNPHGDQRESWWELFYDLLLVAVCIRLGEVVITDLTLSGVLQSFMLYFNYYSLWCLCTFYFTLLETDTLFYTLAYTMHYLATFWSLVYLDINSSKAQWDVQRSGEGFAVSCLVARVAFLPFLFEHCWTREYKAKAVLKDPFYLFTGCLMLSCVLWAVSLAFWDDQRVEWVWGIACFLETSSLYHHVTHRSEHSHVNIEYFFDRLNALILIVFGESIIQLVTFGEEDTPYTYDYSFYMCLSLALVLMMAVLYFTIKNKVCEAFIESYVHSNIWLICTMPLSFAVMVYGHAIEAISKTLTVVRENLEHYEEAKEQNEESAEEMEEDIEEAEEAMGAIGEAEGKAEGASVATDQGEEAVATDQGEEAVATDQGEEAVATDQGEDVRSTLLEIEDLSGDVEAAVHHYLRVYEHCKEHDDDAWAFTECTCALPEDAVHMLQLDSTCRLQDSFYHFFDMERVALFFASFVIVSAVISYKFFFVRCTCKMPSFYVLCTTHVAFIAYFFATYDNTDVHPEDNKHSALTVRLIYQVVTLLVLKLVCLYALHDDNPGPTVDVDEENDIAAESIEHKRVADAQAVPA</sequence>
<dbReference type="Proteomes" id="UP001190700">
    <property type="component" value="Unassembled WGS sequence"/>
</dbReference>
<evidence type="ECO:0000313" key="4">
    <source>
        <dbReference type="EMBL" id="KAK3234307.1"/>
    </source>
</evidence>
<feature type="transmembrane region" description="Helical" evidence="3">
    <location>
        <begin position="176"/>
        <end position="197"/>
    </location>
</feature>
<accession>A0AAE0ENK8</accession>
<dbReference type="InterPro" id="IPR010640">
    <property type="entry name" value="Low_temperature_requirement_A"/>
</dbReference>
<feature type="transmembrane region" description="Helical" evidence="3">
    <location>
        <begin position="79"/>
        <end position="98"/>
    </location>
</feature>
<feature type="coiled-coil region" evidence="1">
    <location>
        <begin position="325"/>
        <end position="373"/>
    </location>
</feature>